<dbReference type="WBParaSite" id="HCON_00093190-00001">
    <property type="protein sequence ID" value="HCON_00093190-00001"/>
    <property type="gene ID" value="HCON_00093190"/>
</dbReference>
<keyword evidence="8" id="KW-1185">Reference proteome</keyword>
<comment type="similarity">
    <text evidence="2">Belongs to the fatty-acid and retinol-binding protein (FARBP) family.</text>
</comment>
<evidence type="ECO:0000313" key="9">
    <source>
        <dbReference type="WBParaSite" id="HCON_00093190-00001"/>
    </source>
</evidence>
<dbReference type="InterPro" id="IPR008632">
    <property type="entry name" value="Gp-FAR-1"/>
</dbReference>
<dbReference type="GO" id="GO:0008289">
    <property type="term" value="F:lipid binding"/>
    <property type="evidence" value="ECO:0007669"/>
    <property type="project" value="UniProtKB-KW"/>
</dbReference>
<dbReference type="OrthoDB" id="5793703at2759"/>
<dbReference type="OMA" id="NEMRNIW"/>
<evidence type="ECO:0000256" key="4">
    <source>
        <dbReference type="ARBA" id="ARBA00022729"/>
    </source>
</evidence>
<keyword evidence="6" id="KW-0446">Lipid-binding</keyword>
<organism evidence="8 9">
    <name type="scientific">Haemonchus contortus</name>
    <name type="common">Barber pole worm</name>
    <dbReference type="NCBI Taxonomy" id="6289"/>
    <lineage>
        <taxon>Eukaryota</taxon>
        <taxon>Metazoa</taxon>
        <taxon>Ecdysozoa</taxon>
        <taxon>Nematoda</taxon>
        <taxon>Chromadorea</taxon>
        <taxon>Rhabditida</taxon>
        <taxon>Rhabditina</taxon>
        <taxon>Rhabditomorpha</taxon>
        <taxon>Strongyloidea</taxon>
        <taxon>Trichostrongylidae</taxon>
        <taxon>Haemonchus</taxon>
    </lineage>
</organism>
<dbReference type="PANTHER" id="PTHR31418">
    <property type="entry name" value="FATTY-ACID AND RETINOL-BINDING PROTEIN 1"/>
    <property type="match status" value="1"/>
</dbReference>
<evidence type="ECO:0000256" key="7">
    <source>
        <dbReference type="SAM" id="SignalP"/>
    </source>
</evidence>
<evidence type="ECO:0000256" key="5">
    <source>
        <dbReference type="ARBA" id="ARBA00023054"/>
    </source>
</evidence>
<dbReference type="Pfam" id="PF05823">
    <property type="entry name" value="Gp-FAR-1"/>
    <property type="match status" value="1"/>
</dbReference>
<dbReference type="AlphaFoldDB" id="A0A7I4YFA8"/>
<evidence type="ECO:0000256" key="3">
    <source>
        <dbReference type="ARBA" id="ARBA00022525"/>
    </source>
</evidence>
<accession>A0A7I4YFA8</accession>
<evidence type="ECO:0000313" key="8">
    <source>
        <dbReference type="Proteomes" id="UP000025227"/>
    </source>
</evidence>
<evidence type="ECO:0000256" key="2">
    <source>
        <dbReference type="ARBA" id="ARBA00006648"/>
    </source>
</evidence>
<comment type="subcellular location">
    <subcellularLocation>
        <location evidence="1">Secreted</location>
    </subcellularLocation>
</comment>
<dbReference type="PANTHER" id="PTHR31418:SF5">
    <property type="entry name" value="FATTY-ACID AND RETINOL-BINDING PROTEIN 1"/>
    <property type="match status" value="1"/>
</dbReference>
<dbReference type="GO" id="GO:0005576">
    <property type="term" value="C:extracellular region"/>
    <property type="evidence" value="ECO:0007669"/>
    <property type="project" value="UniProtKB-SubCell"/>
</dbReference>
<protein>
    <submittedName>
        <fullName evidence="9">Fatty-acid and retinol-binding protein 1</fullName>
    </submittedName>
</protein>
<feature type="chain" id="PRO_5029705978" evidence="7">
    <location>
        <begin position="18"/>
        <end position="205"/>
    </location>
</feature>
<keyword evidence="4 7" id="KW-0732">Signal</keyword>
<sequence>MTFTVPCLLLISALVNAAPKTPFSRAELDSYLATFNAYKGYIPKEIQTIFTGLSEKTKNEMVAIVNEIEDGKLKIPNNAPELIDYFKKRTPELGERVGEAMDKLKKNINKLSPLAKKRFNMWLGRVFEAVSAPPDKIVNRLAKLIADFYEGYTKTDQSIKNEMRNIWPEVYTLLESDFAKALGHGARMFVDSGLSIDIRRMLSAG</sequence>
<keyword evidence="3" id="KW-0964">Secreted</keyword>
<evidence type="ECO:0000256" key="6">
    <source>
        <dbReference type="ARBA" id="ARBA00023121"/>
    </source>
</evidence>
<proteinExistence type="inferred from homology"/>
<name>A0A7I4YFA8_HAECO</name>
<dbReference type="Gene3D" id="1.20.120.1100">
    <property type="match status" value="1"/>
</dbReference>
<feature type="signal peptide" evidence="7">
    <location>
        <begin position="1"/>
        <end position="17"/>
    </location>
</feature>
<evidence type="ECO:0000256" key="1">
    <source>
        <dbReference type="ARBA" id="ARBA00004613"/>
    </source>
</evidence>
<dbReference type="Proteomes" id="UP000025227">
    <property type="component" value="Unplaced"/>
</dbReference>
<keyword evidence="5" id="KW-0175">Coiled coil</keyword>
<reference evidence="9" key="1">
    <citation type="submission" date="2020-12" db="UniProtKB">
        <authorList>
            <consortium name="WormBaseParasite"/>
        </authorList>
    </citation>
    <scope>IDENTIFICATION</scope>
    <source>
        <strain evidence="9">MHco3</strain>
    </source>
</reference>